<dbReference type="EMBL" id="JACIEP010000024">
    <property type="protein sequence ID" value="MBB4038148.1"/>
    <property type="molecule type" value="Genomic_DNA"/>
</dbReference>
<keyword evidence="3" id="KW-1185">Reference proteome</keyword>
<dbReference type="GO" id="GO:0030596">
    <property type="term" value="F:alpha-L-rhamnosidase activity"/>
    <property type="evidence" value="ECO:0007669"/>
    <property type="project" value="UniProtKB-EC"/>
</dbReference>
<dbReference type="SUPFAM" id="SSF50939">
    <property type="entry name" value="Sialidases"/>
    <property type="match status" value="1"/>
</dbReference>
<dbReference type="PANTHER" id="PTHR43752">
    <property type="entry name" value="BNR/ASP-BOX REPEAT FAMILY PROTEIN"/>
    <property type="match status" value="1"/>
</dbReference>
<keyword evidence="2" id="KW-0378">Hydrolase</keyword>
<dbReference type="CDD" id="cd15482">
    <property type="entry name" value="Sialidase_non-viral"/>
    <property type="match status" value="1"/>
</dbReference>
<dbReference type="Pfam" id="PF14310">
    <property type="entry name" value="Fn3-like"/>
    <property type="match status" value="1"/>
</dbReference>
<dbReference type="Pfam" id="PF13088">
    <property type="entry name" value="BNR_2"/>
    <property type="match status" value="1"/>
</dbReference>
<sequence>MKHFKRLYLKKGEEKRISFFITKDDLAIINKDMQAVVESGDFTIMIGADSNDIKLTEVIAVDDRKGILEEEFVDTAKLPSVHSATIEETPTGLVTAFFGGEYEGHSNVGIYVSRQVDSHWTTPVRVAEGIVNATEKKACYNPVLYQVPGKELILFYKTGNNVQDWTGYLIRSFDHGVTWSAPEALPEGFLGPTKNRPLLVDGTLICGSSTENKGWQVHFEFTKNSGKTWSKTQPLNDNKWDIIQPSILSHKDGRLQMLCRSRNGAVVSSFSSDKGKSWGEPFALDLPNNNSGIDAITLQDGRFLIVYNHVKASESAYLDKKRTPLNVAVSEDGIHWTESLVLEDSPVKEYSYPSVIQGKDGMIHIVYTWRREKIKYVKVDPTQLL</sequence>
<dbReference type="InterPro" id="IPR036278">
    <property type="entry name" value="Sialidase_sf"/>
</dbReference>
<feature type="domain" description="Fibronectin type III-like" evidence="1">
    <location>
        <begin position="2"/>
        <end position="50"/>
    </location>
</feature>
<dbReference type="InterPro" id="IPR011040">
    <property type="entry name" value="Sialidase"/>
</dbReference>
<dbReference type="InterPro" id="IPR013783">
    <property type="entry name" value="Ig-like_fold"/>
</dbReference>
<accession>A0A840CVF2</accession>
<evidence type="ECO:0000313" key="2">
    <source>
        <dbReference type="EMBL" id="MBB4038148.1"/>
    </source>
</evidence>
<dbReference type="Proteomes" id="UP000555103">
    <property type="component" value="Unassembled WGS sequence"/>
</dbReference>
<keyword evidence="2" id="KW-0326">Glycosidase</keyword>
<dbReference type="AlphaFoldDB" id="A0A840CVF2"/>
<evidence type="ECO:0000313" key="3">
    <source>
        <dbReference type="Proteomes" id="UP000555103"/>
    </source>
</evidence>
<evidence type="ECO:0000259" key="1">
    <source>
        <dbReference type="SMART" id="SM01217"/>
    </source>
</evidence>
<reference evidence="2 3" key="1">
    <citation type="submission" date="2020-08" db="EMBL/GenBank/DDBJ databases">
        <title>Genomic Encyclopedia of Type Strains, Phase IV (KMG-IV): sequencing the most valuable type-strain genomes for metagenomic binning, comparative biology and taxonomic classification.</title>
        <authorList>
            <person name="Goeker M."/>
        </authorList>
    </citation>
    <scope>NUCLEOTIDE SEQUENCE [LARGE SCALE GENOMIC DNA]</scope>
    <source>
        <strain evidence="2 3">DSM 104969</strain>
    </source>
</reference>
<dbReference type="EC" id="3.2.1.40" evidence="2"/>
<organism evidence="2 3">
    <name type="scientific">Dysgonomonas hofstadii</name>
    <dbReference type="NCBI Taxonomy" id="637886"/>
    <lineage>
        <taxon>Bacteria</taxon>
        <taxon>Pseudomonadati</taxon>
        <taxon>Bacteroidota</taxon>
        <taxon>Bacteroidia</taxon>
        <taxon>Bacteroidales</taxon>
        <taxon>Dysgonomonadaceae</taxon>
        <taxon>Dysgonomonas</taxon>
    </lineage>
</organism>
<proteinExistence type="predicted"/>
<protein>
    <submittedName>
        <fullName evidence="2">Alpha-L-rhamnosidase</fullName>
        <ecNumber evidence="2">3.2.1.40</ecNumber>
    </submittedName>
</protein>
<name>A0A840CVF2_9BACT</name>
<gene>
    <name evidence="2" type="ORF">GGR21_004077</name>
</gene>
<dbReference type="InterPro" id="IPR026891">
    <property type="entry name" value="Fn3-like"/>
</dbReference>
<dbReference type="Gene3D" id="2.120.10.10">
    <property type="match status" value="1"/>
</dbReference>
<dbReference type="Gene3D" id="2.60.40.10">
    <property type="entry name" value="Immunoglobulins"/>
    <property type="match status" value="1"/>
</dbReference>
<dbReference type="SMART" id="SM01217">
    <property type="entry name" value="Fn3_like"/>
    <property type="match status" value="1"/>
</dbReference>
<comment type="caution">
    <text evidence="2">The sequence shown here is derived from an EMBL/GenBank/DDBJ whole genome shotgun (WGS) entry which is preliminary data.</text>
</comment>
<dbReference type="PANTHER" id="PTHR43752:SF2">
    <property type="entry name" value="BNR_ASP-BOX REPEAT FAMILY PROTEIN"/>
    <property type="match status" value="1"/>
</dbReference>